<keyword evidence="7" id="KW-1185">Reference proteome</keyword>
<dbReference type="PROSITE" id="PS50893">
    <property type="entry name" value="ABC_TRANSPORTER_2"/>
    <property type="match status" value="2"/>
</dbReference>
<comment type="caution">
    <text evidence="6">The sequence shown here is derived from an EMBL/GenBank/DDBJ whole genome shotgun (WGS) entry which is preliminary data.</text>
</comment>
<evidence type="ECO:0000256" key="3">
    <source>
        <dbReference type="ARBA" id="ARBA00022840"/>
    </source>
</evidence>
<keyword evidence="2" id="KW-0547">Nucleotide-binding</keyword>
<keyword evidence="3 6" id="KW-0067">ATP-binding</keyword>
<evidence type="ECO:0000256" key="4">
    <source>
        <dbReference type="SAM" id="MobiDB-lite"/>
    </source>
</evidence>
<evidence type="ECO:0000313" key="7">
    <source>
        <dbReference type="Proteomes" id="UP000437736"/>
    </source>
</evidence>
<dbReference type="Pfam" id="PF00005">
    <property type="entry name" value="ABC_tran"/>
    <property type="match status" value="2"/>
</dbReference>
<dbReference type="CDD" id="cd03221">
    <property type="entry name" value="ABCF_EF-3"/>
    <property type="match status" value="1"/>
</dbReference>
<dbReference type="Proteomes" id="UP000437736">
    <property type="component" value="Unassembled WGS sequence"/>
</dbReference>
<evidence type="ECO:0000259" key="5">
    <source>
        <dbReference type="PROSITE" id="PS50893"/>
    </source>
</evidence>
<feature type="domain" description="ABC transporter" evidence="5">
    <location>
        <begin position="341"/>
        <end position="544"/>
    </location>
</feature>
<evidence type="ECO:0000313" key="6">
    <source>
        <dbReference type="EMBL" id="MST33425.1"/>
    </source>
</evidence>
<dbReference type="GO" id="GO:0005524">
    <property type="term" value="F:ATP binding"/>
    <property type="evidence" value="ECO:0007669"/>
    <property type="project" value="UniProtKB-KW"/>
</dbReference>
<gene>
    <name evidence="6" type="ORF">GHK86_11935</name>
</gene>
<dbReference type="InterPro" id="IPR027417">
    <property type="entry name" value="P-loop_NTPase"/>
</dbReference>
<dbReference type="Gene3D" id="3.40.50.300">
    <property type="entry name" value="P-loop containing nucleotide triphosphate hydrolases"/>
    <property type="match status" value="2"/>
</dbReference>
<keyword evidence="1" id="KW-0677">Repeat</keyword>
<dbReference type="PANTHER" id="PTHR19211:SF123">
    <property type="entry name" value="ABC TRANSPORTER"/>
    <property type="match status" value="1"/>
</dbReference>
<dbReference type="PANTHER" id="PTHR19211">
    <property type="entry name" value="ATP-BINDING TRANSPORT PROTEIN-RELATED"/>
    <property type="match status" value="1"/>
</dbReference>
<dbReference type="EMBL" id="WJHE01000589">
    <property type="protein sequence ID" value="MST33425.1"/>
    <property type="molecule type" value="Genomic_DNA"/>
</dbReference>
<dbReference type="InterPro" id="IPR003593">
    <property type="entry name" value="AAA+_ATPase"/>
</dbReference>
<evidence type="ECO:0000256" key="1">
    <source>
        <dbReference type="ARBA" id="ARBA00022737"/>
    </source>
</evidence>
<feature type="compositionally biased region" description="Basic and acidic residues" evidence="4">
    <location>
        <begin position="288"/>
        <end position="310"/>
    </location>
</feature>
<evidence type="ECO:0000256" key="2">
    <source>
        <dbReference type="ARBA" id="ARBA00022741"/>
    </source>
</evidence>
<dbReference type="SUPFAM" id="SSF52540">
    <property type="entry name" value="P-loop containing nucleoside triphosphate hydrolases"/>
    <property type="match status" value="2"/>
</dbReference>
<dbReference type="InterPro" id="IPR017871">
    <property type="entry name" value="ABC_transporter-like_CS"/>
</dbReference>
<name>A0ABW9QV38_9ACTN</name>
<proteinExistence type="predicted"/>
<dbReference type="InterPro" id="IPR003439">
    <property type="entry name" value="ABC_transporter-like_ATP-bd"/>
</dbReference>
<feature type="region of interest" description="Disordered" evidence="4">
    <location>
        <begin position="278"/>
        <end position="310"/>
    </location>
</feature>
<dbReference type="PROSITE" id="PS00211">
    <property type="entry name" value="ABC_TRANSPORTER_1"/>
    <property type="match status" value="2"/>
</dbReference>
<feature type="domain" description="ABC transporter" evidence="5">
    <location>
        <begin position="2"/>
        <end position="255"/>
    </location>
</feature>
<protein>
    <submittedName>
        <fullName evidence="6">ATP-binding cassette domain-containing protein</fullName>
    </submittedName>
</protein>
<organism evidence="6 7">
    <name type="scientific">Acidiferrimicrobium australe</name>
    <dbReference type="NCBI Taxonomy" id="2664430"/>
    <lineage>
        <taxon>Bacteria</taxon>
        <taxon>Bacillati</taxon>
        <taxon>Actinomycetota</taxon>
        <taxon>Acidimicrobiia</taxon>
        <taxon>Acidimicrobiales</taxon>
        <taxon>Acidimicrobiaceae</taxon>
        <taxon>Acidiferrimicrobium</taxon>
    </lineage>
</organism>
<dbReference type="InterPro" id="IPR050611">
    <property type="entry name" value="ABCF"/>
</dbReference>
<accession>A0ABW9QV38</accession>
<dbReference type="SMART" id="SM00382">
    <property type="entry name" value="AAA"/>
    <property type="match status" value="2"/>
</dbReference>
<sequence>MLNAKGIGFSRGGEVVLDDVSLSVGPGSRLGVVGPNGIGKSTLLAVLAGELQPERGVVERSPASLTVGLLTQEPDARPGETLLAYLGRRTGVAAAGDDLDRLTAALADDPAAVDAYSEALERFLALGGDDFEARAESTCLEVGLPPDRLGVEIGQLSGGQAARARLAAVLLARFDVFLLDEPTNDLDFEGLDRLERFLGSVAGAVVTVSHDRAFLDRAVTRVLEIEEHTHRGAEYAGAWSEYVERRALARSQAGTAYEAWQAERRRLTQRIRDQRAWSEQGVRRAAKKPRDHDKAQRDFRINRTEKQASKVRTSERALARLGTMDKPWEGWELHLDLAATTRSGDLVAALDGAVVRRGDWTLGPVDLAVHWSDRVAITGPNGGGKSTLLAALLGRLPLDAGRGRVGPSVRIGELDQRRAQPAGGATLLEAFVASTGAGVEESRSTLAKFGLTARHVGRAWGGLSPGERTRARLAALMVAGTNCLVLDEPTNHLDLPAIEQLEQALADYAGTLLVVTHDRWLLETVPFDRTVHVAGGQVFEPDRS</sequence>
<reference evidence="6 7" key="1">
    <citation type="submission" date="2019-11" db="EMBL/GenBank/DDBJ databases">
        <title>Acidiferrimicrobium australis gen. nov., sp. nov., an acidophilic and obligately heterotrophic, member of the Actinobacteria that catalyses dissimilatory oxido- reduction of iron isolated from metal-rich acidic water in Chile.</title>
        <authorList>
            <person name="Gonzalez D."/>
            <person name="Huber K."/>
            <person name="Hedrich S."/>
            <person name="Rojas-Villalobos C."/>
            <person name="Quatrini R."/>
            <person name="Dinamarca M.A."/>
            <person name="Schwarz A."/>
            <person name="Canales C."/>
            <person name="Nancucheo I."/>
        </authorList>
    </citation>
    <scope>NUCLEOTIDE SEQUENCE [LARGE SCALE GENOMIC DNA]</scope>
    <source>
        <strain evidence="6 7">USS-CCA1</strain>
    </source>
</reference>